<dbReference type="CDD" id="cd01092">
    <property type="entry name" value="APP-like"/>
    <property type="match status" value="1"/>
</dbReference>
<dbReference type="InterPro" id="IPR001714">
    <property type="entry name" value="Pept_M24_MAP"/>
</dbReference>
<dbReference type="PROSITE" id="PS00491">
    <property type="entry name" value="PROLINE_PEPTIDASE"/>
    <property type="match status" value="1"/>
</dbReference>
<dbReference type="InterPro" id="IPR050659">
    <property type="entry name" value="Peptidase_M24B"/>
</dbReference>
<keyword evidence="6" id="KW-1185">Reference proteome</keyword>
<dbReference type="SUPFAM" id="SSF53092">
    <property type="entry name" value="Creatinase/prolidase N-terminal domain"/>
    <property type="match status" value="1"/>
</dbReference>
<dbReference type="InterPro" id="IPR000587">
    <property type="entry name" value="Creatinase_N"/>
</dbReference>
<dbReference type="InterPro" id="IPR029149">
    <property type="entry name" value="Creatin/AminoP/Spt16_N"/>
</dbReference>
<gene>
    <name evidence="5" type="ORF">LKD42_11610</name>
</gene>
<dbReference type="SUPFAM" id="SSF55920">
    <property type="entry name" value="Creatinase/aminopeptidase"/>
    <property type="match status" value="1"/>
</dbReference>
<dbReference type="PANTHER" id="PTHR46112">
    <property type="entry name" value="AMINOPEPTIDASE"/>
    <property type="match status" value="1"/>
</dbReference>
<keyword evidence="2" id="KW-0378">Hydrolase</keyword>
<dbReference type="PRINTS" id="PR00599">
    <property type="entry name" value="MAPEPTIDASE"/>
</dbReference>
<dbReference type="Gene3D" id="3.90.230.10">
    <property type="entry name" value="Creatinase/methionine aminopeptidase superfamily"/>
    <property type="match status" value="1"/>
</dbReference>
<dbReference type="PANTHER" id="PTHR46112:SF3">
    <property type="entry name" value="AMINOPEPTIDASE YPDF"/>
    <property type="match status" value="1"/>
</dbReference>
<dbReference type="Pfam" id="PF01321">
    <property type="entry name" value="Creatinase_N"/>
    <property type="match status" value="1"/>
</dbReference>
<dbReference type="EMBL" id="JAJEQE010000046">
    <property type="protein sequence ID" value="MCC2149890.1"/>
    <property type="molecule type" value="Genomic_DNA"/>
</dbReference>
<dbReference type="Pfam" id="PF00557">
    <property type="entry name" value="Peptidase_M24"/>
    <property type="match status" value="1"/>
</dbReference>
<organism evidence="5 6">
    <name type="scientific">Hominisplanchenecus faecis</name>
    <dbReference type="NCBI Taxonomy" id="2885351"/>
    <lineage>
        <taxon>Bacteria</taxon>
        <taxon>Bacillati</taxon>
        <taxon>Bacillota</taxon>
        <taxon>Clostridia</taxon>
        <taxon>Lachnospirales</taxon>
        <taxon>Lachnospiraceae</taxon>
        <taxon>Hominisplanchenecus</taxon>
    </lineage>
</organism>
<comment type="caution">
    <text evidence="5">The sequence shown here is derived from an EMBL/GenBank/DDBJ whole genome shotgun (WGS) entry which is preliminary data.</text>
</comment>
<dbReference type="InterPro" id="IPR001131">
    <property type="entry name" value="Peptidase_M24B_aminopep-P_CS"/>
</dbReference>
<dbReference type="Proteomes" id="UP001299235">
    <property type="component" value="Unassembled WGS sequence"/>
</dbReference>
<protein>
    <submittedName>
        <fullName evidence="5">Aminopeptidase P family protein</fullName>
    </submittedName>
</protein>
<feature type="domain" description="Creatinase N-terminal" evidence="4">
    <location>
        <begin position="3"/>
        <end position="129"/>
    </location>
</feature>
<evidence type="ECO:0000313" key="5">
    <source>
        <dbReference type="EMBL" id="MCC2149890.1"/>
    </source>
</evidence>
<dbReference type="InterPro" id="IPR000994">
    <property type="entry name" value="Pept_M24"/>
</dbReference>
<dbReference type="RefSeq" id="WP_248835793.1">
    <property type="nucleotide sequence ID" value="NZ_JAJEQE010000046.1"/>
</dbReference>
<feature type="domain" description="Peptidase M24" evidence="3">
    <location>
        <begin position="137"/>
        <end position="339"/>
    </location>
</feature>
<name>A0ABS8EXG7_9FIRM</name>
<keyword evidence="5" id="KW-0031">Aminopeptidase</keyword>
<evidence type="ECO:0000259" key="4">
    <source>
        <dbReference type="Pfam" id="PF01321"/>
    </source>
</evidence>
<accession>A0ABS8EXG7</accession>
<keyword evidence="1" id="KW-0479">Metal-binding</keyword>
<dbReference type="InterPro" id="IPR036005">
    <property type="entry name" value="Creatinase/aminopeptidase-like"/>
</dbReference>
<proteinExistence type="predicted"/>
<dbReference type="GO" id="GO:0004177">
    <property type="term" value="F:aminopeptidase activity"/>
    <property type="evidence" value="ECO:0007669"/>
    <property type="project" value="UniProtKB-KW"/>
</dbReference>
<evidence type="ECO:0000313" key="6">
    <source>
        <dbReference type="Proteomes" id="UP001299235"/>
    </source>
</evidence>
<dbReference type="Gene3D" id="3.40.350.10">
    <property type="entry name" value="Creatinase/prolidase N-terminal domain"/>
    <property type="match status" value="1"/>
</dbReference>
<evidence type="ECO:0000256" key="1">
    <source>
        <dbReference type="ARBA" id="ARBA00022723"/>
    </source>
</evidence>
<sequence length="355" mass="39202">MTEKVTELLKKKNLDAILISDGYNMRYLSGFGGATGYLYISADQKVLMTDSRYTTQAKQEAPKFAVVEVSTEKGYRELITECIRKDQTKTIGFEDQQMTCADFKKISSPTKDEATWMELGEEVNLLRCIKTEEELEKVAKAEAIGDQAFQKILGDIKPGVTELTIAAKLDYYMRELGAEGNSFDTIVASGLHSAMPHAVPTAKKLEKGDFITMDFGCRYDGYCSDMTRTVVLGEASSKQKEIYGIVLKAQMAALEQICAGKTGSEVDQVARGLIAEAGYGEYFGHGLGHSVGLFIHEEPRLSPKCHSVLQKNMTMTVEPGIYIPEFGGVRIEDLVVITEKGCRNLAHSPKELIEL</sequence>
<keyword evidence="5" id="KW-0645">Protease</keyword>
<evidence type="ECO:0000259" key="3">
    <source>
        <dbReference type="Pfam" id="PF00557"/>
    </source>
</evidence>
<evidence type="ECO:0000256" key="2">
    <source>
        <dbReference type="ARBA" id="ARBA00022801"/>
    </source>
</evidence>
<reference evidence="5 6" key="1">
    <citation type="submission" date="2021-10" db="EMBL/GenBank/DDBJ databases">
        <title>Anaerobic single-cell dispensing facilitates the cultivation of human gut bacteria.</title>
        <authorList>
            <person name="Afrizal A."/>
        </authorList>
    </citation>
    <scope>NUCLEOTIDE SEQUENCE [LARGE SCALE GENOMIC DNA]</scope>
    <source>
        <strain evidence="5 6">CLA-AA-H246</strain>
    </source>
</reference>